<proteinExistence type="predicted"/>
<evidence type="ECO:0000313" key="2">
    <source>
        <dbReference type="EMBL" id="MBC8317925.1"/>
    </source>
</evidence>
<evidence type="ECO:0000259" key="1">
    <source>
        <dbReference type="Pfam" id="PF10135"/>
    </source>
</evidence>
<gene>
    <name evidence="2" type="ORF">H8E41_08455</name>
</gene>
<dbReference type="AlphaFoldDB" id="A0A8J6NDD8"/>
<dbReference type="Proteomes" id="UP000614424">
    <property type="component" value="Unassembled WGS sequence"/>
</dbReference>
<comment type="caution">
    <text evidence="2">The sequence shown here is derived from an EMBL/GenBank/DDBJ whole genome shotgun (WGS) entry which is preliminary data.</text>
</comment>
<protein>
    <submittedName>
        <fullName evidence="2">Rod-binding protein</fullName>
    </submittedName>
</protein>
<organism evidence="2 3">
    <name type="scientific">Candidatus Desulfobia pelagia</name>
    <dbReference type="NCBI Taxonomy" id="2841692"/>
    <lineage>
        <taxon>Bacteria</taxon>
        <taxon>Pseudomonadati</taxon>
        <taxon>Thermodesulfobacteriota</taxon>
        <taxon>Desulfobulbia</taxon>
        <taxon>Desulfobulbales</taxon>
        <taxon>Desulfobulbaceae</taxon>
        <taxon>Candidatus Desulfobia</taxon>
    </lineage>
</organism>
<evidence type="ECO:0000313" key="3">
    <source>
        <dbReference type="Proteomes" id="UP000614424"/>
    </source>
</evidence>
<name>A0A8J6NDD8_9BACT</name>
<accession>A0A8J6NDD8</accession>
<feature type="domain" description="Flagellar protein FlgJ N-terminal" evidence="1">
    <location>
        <begin position="41"/>
        <end position="88"/>
    </location>
</feature>
<dbReference type="InterPro" id="IPR019301">
    <property type="entry name" value="Flagellar_prot_FlgJ_N"/>
</dbReference>
<sequence length="94" mass="10611">MEITSIQLKNIDQRADNTDEADLEKACKDFEAIILNKMMASMRKTVPEGGLFEKSYGEKIYQSMLDEELSKNIAHGKGMGLGQLLFEQLTNKKP</sequence>
<dbReference type="EMBL" id="JACNJZ010000115">
    <property type="protein sequence ID" value="MBC8317925.1"/>
    <property type="molecule type" value="Genomic_DNA"/>
</dbReference>
<dbReference type="Pfam" id="PF10135">
    <property type="entry name" value="Rod-binding"/>
    <property type="match status" value="1"/>
</dbReference>
<reference evidence="2 3" key="1">
    <citation type="submission" date="2020-08" db="EMBL/GenBank/DDBJ databases">
        <title>Bridging the membrane lipid divide: bacteria of the FCB group superphylum have the potential to synthesize archaeal ether lipids.</title>
        <authorList>
            <person name="Villanueva L."/>
            <person name="Von Meijenfeldt F.A.B."/>
            <person name="Westbye A.B."/>
            <person name="Yadav S."/>
            <person name="Hopmans E.C."/>
            <person name="Dutilh B.E."/>
            <person name="Sinninghe Damste J.S."/>
        </authorList>
    </citation>
    <scope>NUCLEOTIDE SEQUENCE [LARGE SCALE GENOMIC DNA]</scope>
    <source>
        <strain evidence="2">NIOZ-UU47</strain>
    </source>
</reference>